<protein>
    <submittedName>
        <fullName evidence="2">Nuclear transport factor 2 family protein</fullName>
    </submittedName>
</protein>
<dbReference type="Proteomes" id="UP001551658">
    <property type="component" value="Unassembled WGS sequence"/>
</dbReference>
<sequence length="158" mass="17191">MTSSSDSARHGLVKPDREAIADTVNRYTYALDDRDWDLLDEVFAPDSVARYGAAEAPTVRGRAEIVAMIRSFLDRCGPSQHLLGNHVIDVDGDTATSTCKARVLHIGAGERATITYECMGVYRDRLSRSAQGWRIVERTFVIDIELGDCGAVLGGSTG</sequence>
<gene>
    <name evidence="2" type="ORF">AB0H72_29425</name>
</gene>
<reference evidence="2 3" key="1">
    <citation type="submission" date="2024-06" db="EMBL/GenBank/DDBJ databases">
        <title>The Natural Products Discovery Center: Release of the First 8490 Sequenced Strains for Exploring Actinobacteria Biosynthetic Diversity.</title>
        <authorList>
            <person name="Kalkreuter E."/>
            <person name="Kautsar S.A."/>
            <person name="Yang D."/>
            <person name="Bader C.D."/>
            <person name="Teijaro C.N."/>
            <person name="Fluegel L."/>
            <person name="Davis C.M."/>
            <person name="Simpson J.R."/>
            <person name="Lauterbach L."/>
            <person name="Steele A.D."/>
            <person name="Gui C."/>
            <person name="Meng S."/>
            <person name="Li G."/>
            <person name="Viehrig K."/>
            <person name="Ye F."/>
            <person name="Su P."/>
            <person name="Kiefer A.F."/>
            <person name="Nichols A."/>
            <person name="Cepeda A.J."/>
            <person name="Yan W."/>
            <person name="Fan B."/>
            <person name="Jiang Y."/>
            <person name="Adhikari A."/>
            <person name="Zheng C.-J."/>
            <person name="Schuster L."/>
            <person name="Cowan T.M."/>
            <person name="Smanski M.J."/>
            <person name="Chevrette M.G."/>
            <person name="De Carvalho L.P.S."/>
            <person name="Shen B."/>
        </authorList>
    </citation>
    <scope>NUCLEOTIDE SEQUENCE [LARGE SCALE GENOMIC DNA]</scope>
    <source>
        <strain evidence="2 3">NPDC050671</strain>
    </source>
</reference>
<dbReference type="SUPFAM" id="SSF54427">
    <property type="entry name" value="NTF2-like"/>
    <property type="match status" value="1"/>
</dbReference>
<name>A0ABV3FGH7_9NOCA</name>
<dbReference type="Gene3D" id="3.10.450.50">
    <property type="match status" value="1"/>
</dbReference>
<keyword evidence="3" id="KW-1185">Reference proteome</keyword>
<organism evidence="2 3">
    <name type="scientific">Nocardia fusca</name>
    <dbReference type="NCBI Taxonomy" id="941183"/>
    <lineage>
        <taxon>Bacteria</taxon>
        <taxon>Bacillati</taxon>
        <taxon>Actinomycetota</taxon>
        <taxon>Actinomycetes</taxon>
        <taxon>Mycobacteriales</taxon>
        <taxon>Nocardiaceae</taxon>
        <taxon>Nocardia</taxon>
    </lineage>
</organism>
<dbReference type="Pfam" id="PF13577">
    <property type="entry name" value="SnoaL_4"/>
    <property type="match status" value="1"/>
</dbReference>
<dbReference type="EMBL" id="JBFAIH010000022">
    <property type="protein sequence ID" value="MEV0366822.1"/>
    <property type="molecule type" value="Genomic_DNA"/>
</dbReference>
<evidence type="ECO:0000313" key="2">
    <source>
        <dbReference type="EMBL" id="MEV0366822.1"/>
    </source>
</evidence>
<accession>A0ABV3FGH7</accession>
<feature type="domain" description="SnoaL-like" evidence="1">
    <location>
        <begin position="16"/>
        <end position="139"/>
    </location>
</feature>
<dbReference type="RefSeq" id="WP_357985448.1">
    <property type="nucleotide sequence ID" value="NZ_JBFAIH010000022.1"/>
</dbReference>
<comment type="caution">
    <text evidence="2">The sequence shown here is derived from an EMBL/GenBank/DDBJ whole genome shotgun (WGS) entry which is preliminary data.</text>
</comment>
<proteinExistence type="predicted"/>
<evidence type="ECO:0000313" key="3">
    <source>
        <dbReference type="Proteomes" id="UP001551658"/>
    </source>
</evidence>
<dbReference type="InterPro" id="IPR037401">
    <property type="entry name" value="SnoaL-like"/>
</dbReference>
<dbReference type="CDD" id="cd00531">
    <property type="entry name" value="NTF2_like"/>
    <property type="match status" value="1"/>
</dbReference>
<evidence type="ECO:0000259" key="1">
    <source>
        <dbReference type="Pfam" id="PF13577"/>
    </source>
</evidence>
<dbReference type="InterPro" id="IPR032710">
    <property type="entry name" value="NTF2-like_dom_sf"/>
</dbReference>